<proteinExistence type="predicted"/>
<evidence type="ECO:0000313" key="3">
    <source>
        <dbReference type="RefSeq" id="XP_064076508.1"/>
    </source>
</evidence>
<protein>
    <submittedName>
        <fullName evidence="3">Uncharacterized protein LOC135194665</fullName>
    </submittedName>
</protein>
<name>A0ABM4AYY8_VANTA</name>
<evidence type="ECO:0000256" key="1">
    <source>
        <dbReference type="SAM" id="MobiDB-lite"/>
    </source>
</evidence>
<sequence length="159" mass="18179">MTDNMDKIAKVPLARPGFDAFDMSAPLLVQMNSEGKWENCKPDNMDEERLKAVVQHLVNSKSISAAQSYCCQCAAENQKVSGKSNYVPVIMMPIYPADECPFDMKCEVEKMKETGKKPTKKAVTKEQEKHTENIKDKKKIKKRTFVLQRLTDFDLLSQW</sequence>
<evidence type="ECO:0000313" key="2">
    <source>
        <dbReference type="Proteomes" id="UP001652626"/>
    </source>
</evidence>
<accession>A0ABM4AYY8</accession>
<dbReference type="RefSeq" id="XP_064076508.1">
    <property type="nucleotide sequence ID" value="XM_064220438.1"/>
</dbReference>
<organism evidence="2 3">
    <name type="scientific">Vanessa tameamea</name>
    <name type="common">Kamehameha butterfly</name>
    <dbReference type="NCBI Taxonomy" id="334116"/>
    <lineage>
        <taxon>Eukaryota</taxon>
        <taxon>Metazoa</taxon>
        <taxon>Ecdysozoa</taxon>
        <taxon>Arthropoda</taxon>
        <taxon>Hexapoda</taxon>
        <taxon>Insecta</taxon>
        <taxon>Pterygota</taxon>
        <taxon>Neoptera</taxon>
        <taxon>Endopterygota</taxon>
        <taxon>Lepidoptera</taxon>
        <taxon>Glossata</taxon>
        <taxon>Ditrysia</taxon>
        <taxon>Papilionoidea</taxon>
        <taxon>Nymphalidae</taxon>
        <taxon>Nymphalinae</taxon>
        <taxon>Vanessa</taxon>
    </lineage>
</organism>
<feature type="compositionally biased region" description="Basic and acidic residues" evidence="1">
    <location>
        <begin position="123"/>
        <end position="135"/>
    </location>
</feature>
<gene>
    <name evidence="3" type="primary">LOC135194665</name>
</gene>
<dbReference type="GeneID" id="135194665"/>
<feature type="region of interest" description="Disordered" evidence="1">
    <location>
        <begin position="116"/>
        <end position="135"/>
    </location>
</feature>
<dbReference type="Proteomes" id="UP001652626">
    <property type="component" value="Chromosome Z"/>
</dbReference>
<keyword evidence="2" id="KW-1185">Reference proteome</keyword>
<reference evidence="3" key="1">
    <citation type="submission" date="2025-08" db="UniProtKB">
        <authorList>
            <consortium name="RefSeq"/>
        </authorList>
    </citation>
    <scope>IDENTIFICATION</scope>
    <source>
        <tissue evidence="3">Whole body</tissue>
    </source>
</reference>